<proteinExistence type="predicted"/>
<evidence type="ECO:0000313" key="2">
    <source>
        <dbReference type="Proteomes" id="UP001291623"/>
    </source>
</evidence>
<comment type="caution">
    <text evidence="1">The sequence shown here is derived from an EMBL/GenBank/DDBJ whole genome shotgun (WGS) entry which is preliminary data.</text>
</comment>
<sequence>MSTTKLSLKASRPSLHWNWRLKYGGVAGTQKGRTYGLGSRNNPQRLQAGLRGEGTSRWGEGVDVVQVTAMTQLNQQLAAAEARRLEGERVMQESMKSLQAQVLSHIACGRLGVPHSPPPPLMMLISSRETVNIYDDVSTLMSLRPRAPRHSDLGNQIWQELVGVGDSCKAPTNRLNLRRHFSPNTDSPPLSGVFNLKGSGSGRVLRIPARNE</sequence>
<name>A0AAE1VLD7_9SOLA</name>
<dbReference type="Proteomes" id="UP001291623">
    <property type="component" value="Unassembled WGS sequence"/>
</dbReference>
<accession>A0AAE1VLD7</accession>
<dbReference type="EMBL" id="JAVYJV010000008">
    <property type="protein sequence ID" value="KAK4364390.1"/>
    <property type="molecule type" value="Genomic_DNA"/>
</dbReference>
<reference evidence="1" key="1">
    <citation type="submission" date="2023-12" db="EMBL/GenBank/DDBJ databases">
        <title>Genome assembly of Anisodus tanguticus.</title>
        <authorList>
            <person name="Wang Y.-J."/>
        </authorList>
    </citation>
    <scope>NUCLEOTIDE SEQUENCE</scope>
    <source>
        <strain evidence="1">KB-2021</strain>
        <tissue evidence="1">Leaf</tissue>
    </source>
</reference>
<organism evidence="1 2">
    <name type="scientific">Anisodus tanguticus</name>
    <dbReference type="NCBI Taxonomy" id="243964"/>
    <lineage>
        <taxon>Eukaryota</taxon>
        <taxon>Viridiplantae</taxon>
        <taxon>Streptophyta</taxon>
        <taxon>Embryophyta</taxon>
        <taxon>Tracheophyta</taxon>
        <taxon>Spermatophyta</taxon>
        <taxon>Magnoliopsida</taxon>
        <taxon>eudicotyledons</taxon>
        <taxon>Gunneridae</taxon>
        <taxon>Pentapetalae</taxon>
        <taxon>asterids</taxon>
        <taxon>lamiids</taxon>
        <taxon>Solanales</taxon>
        <taxon>Solanaceae</taxon>
        <taxon>Solanoideae</taxon>
        <taxon>Hyoscyameae</taxon>
        <taxon>Anisodus</taxon>
    </lineage>
</organism>
<dbReference type="AlphaFoldDB" id="A0AAE1VLD7"/>
<keyword evidence="2" id="KW-1185">Reference proteome</keyword>
<gene>
    <name evidence="1" type="ORF">RND71_015748</name>
</gene>
<evidence type="ECO:0000313" key="1">
    <source>
        <dbReference type="EMBL" id="KAK4364390.1"/>
    </source>
</evidence>
<protein>
    <submittedName>
        <fullName evidence="1">Uncharacterized protein</fullName>
    </submittedName>
</protein>